<accession>A0ABR8RDX4</accession>
<proteinExistence type="predicted"/>
<protein>
    <submittedName>
        <fullName evidence="1">SDR family NAD(P)-dependent oxidoreductase</fullName>
    </submittedName>
</protein>
<dbReference type="NCBIfam" id="NF006168">
    <property type="entry name" value="PRK08309.1"/>
    <property type="match status" value="1"/>
</dbReference>
<sequence length="180" mass="20519">MKHALVIGGTGMLREATLRLQEKKFNVTVVARNQTKMQKLLEQSSGAHTITPIYVDYSNEQQWEEEIQKLIKEKGEIGVVIAWVHSYASKALPTLIKAMSKWEHNWKLYHILGSSSNVEETRNGLPISQNCSYYQVQLGFMQEGNTSRWLTHSEISKGVIEAITSDQEKRSFQIGQIEPN</sequence>
<evidence type="ECO:0000313" key="2">
    <source>
        <dbReference type="Proteomes" id="UP000640786"/>
    </source>
</evidence>
<keyword evidence="2" id="KW-1185">Reference proteome</keyword>
<name>A0ABR8RDX4_9BACI</name>
<dbReference type="RefSeq" id="WP_144540773.1">
    <property type="nucleotide sequence ID" value="NZ_JACSQO010000012.1"/>
</dbReference>
<dbReference type="Gene3D" id="3.40.50.720">
    <property type="entry name" value="NAD(P)-binding Rossmann-like Domain"/>
    <property type="match status" value="1"/>
</dbReference>
<dbReference type="InterPro" id="IPR036291">
    <property type="entry name" value="NAD(P)-bd_dom_sf"/>
</dbReference>
<comment type="caution">
    <text evidence="1">The sequence shown here is derived from an EMBL/GenBank/DDBJ whole genome shotgun (WGS) entry which is preliminary data.</text>
</comment>
<evidence type="ECO:0000313" key="1">
    <source>
        <dbReference type="EMBL" id="MBD7945998.1"/>
    </source>
</evidence>
<gene>
    <name evidence="1" type="ORF">H9650_17990</name>
</gene>
<dbReference type="EMBL" id="JACSQO010000012">
    <property type="protein sequence ID" value="MBD7945998.1"/>
    <property type="molecule type" value="Genomic_DNA"/>
</dbReference>
<dbReference type="Pfam" id="PF00106">
    <property type="entry name" value="adh_short"/>
    <property type="match status" value="1"/>
</dbReference>
<reference evidence="1 2" key="1">
    <citation type="submission" date="2020-08" db="EMBL/GenBank/DDBJ databases">
        <title>A Genomic Blueprint of the Chicken Gut Microbiome.</title>
        <authorList>
            <person name="Gilroy R."/>
            <person name="Ravi A."/>
            <person name="Getino M."/>
            <person name="Pursley I."/>
            <person name="Horton D.L."/>
            <person name="Alikhan N.-F."/>
            <person name="Baker D."/>
            <person name="Gharbi K."/>
            <person name="Hall N."/>
            <person name="Watson M."/>
            <person name="Adriaenssens E.M."/>
            <person name="Foster-Nyarko E."/>
            <person name="Jarju S."/>
            <person name="Secka A."/>
            <person name="Antonio M."/>
            <person name="Oren A."/>
            <person name="Chaudhuri R."/>
            <person name="La Ragione R.M."/>
            <person name="Hildebrand F."/>
            <person name="Pallen M.J."/>
        </authorList>
    </citation>
    <scope>NUCLEOTIDE SEQUENCE [LARGE SCALE GENOMIC DNA]</scope>
    <source>
        <strain evidence="1 2">Sa2BUA9</strain>
    </source>
</reference>
<organism evidence="1 2">
    <name type="scientific">Psychrobacillus faecigallinarum</name>
    <dbReference type="NCBI Taxonomy" id="2762235"/>
    <lineage>
        <taxon>Bacteria</taxon>
        <taxon>Bacillati</taxon>
        <taxon>Bacillota</taxon>
        <taxon>Bacilli</taxon>
        <taxon>Bacillales</taxon>
        <taxon>Bacillaceae</taxon>
        <taxon>Psychrobacillus</taxon>
    </lineage>
</organism>
<dbReference type="Proteomes" id="UP000640786">
    <property type="component" value="Unassembled WGS sequence"/>
</dbReference>
<dbReference type="InterPro" id="IPR002347">
    <property type="entry name" value="SDR_fam"/>
</dbReference>
<dbReference type="SUPFAM" id="SSF51735">
    <property type="entry name" value="NAD(P)-binding Rossmann-fold domains"/>
    <property type="match status" value="1"/>
</dbReference>